<dbReference type="EC" id="1.13.11.12" evidence="16"/>
<dbReference type="Gene3D" id="3.10.450.60">
    <property type="match status" value="1"/>
</dbReference>
<evidence type="ECO:0000313" key="23">
    <source>
        <dbReference type="EMBL" id="KAG6531880.1"/>
    </source>
</evidence>
<dbReference type="PRINTS" id="PR00468">
    <property type="entry name" value="PLTLPOXGNASE"/>
</dbReference>
<keyword evidence="13 20" id="KW-0408">Iron</keyword>
<keyword evidence="10" id="KW-0809">Transit peptide</keyword>
<name>A0A8J5LMS6_ZINOF</name>
<dbReference type="GO" id="GO:0046872">
    <property type="term" value="F:metal ion binding"/>
    <property type="evidence" value="ECO:0007669"/>
    <property type="project" value="UniProtKB-KW"/>
</dbReference>
<dbReference type="InterPro" id="IPR000907">
    <property type="entry name" value="LipOase"/>
</dbReference>
<evidence type="ECO:0000256" key="10">
    <source>
        <dbReference type="ARBA" id="ARBA00022946"/>
    </source>
</evidence>
<evidence type="ECO:0000256" key="17">
    <source>
        <dbReference type="ARBA" id="ARBA00051140"/>
    </source>
</evidence>
<evidence type="ECO:0000256" key="3">
    <source>
        <dbReference type="ARBA" id="ARBA00009419"/>
    </source>
</evidence>
<evidence type="ECO:0000256" key="4">
    <source>
        <dbReference type="ARBA" id="ARBA00022516"/>
    </source>
</evidence>
<keyword evidence="6" id="KW-0934">Plastid</keyword>
<evidence type="ECO:0000256" key="11">
    <source>
        <dbReference type="ARBA" id="ARBA00022964"/>
    </source>
</evidence>
<keyword evidence="15" id="KW-0275">Fatty acid biosynthesis</keyword>
<dbReference type="Pfam" id="PF01477">
    <property type="entry name" value="PLAT"/>
    <property type="match status" value="1"/>
</dbReference>
<evidence type="ECO:0000256" key="5">
    <source>
        <dbReference type="ARBA" id="ARBA00022528"/>
    </source>
</evidence>
<gene>
    <name evidence="23" type="ORF">ZIOFF_005715</name>
</gene>
<evidence type="ECO:0000256" key="12">
    <source>
        <dbReference type="ARBA" id="ARBA00023002"/>
    </source>
</evidence>
<dbReference type="AlphaFoldDB" id="A0A8J5LMS6"/>
<dbReference type="Proteomes" id="UP000734854">
    <property type="component" value="Unassembled WGS sequence"/>
</dbReference>
<dbReference type="PROSITE" id="PS51393">
    <property type="entry name" value="LIPOXYGENASE_3"/>
    <property type="match status" value="1"/>
</dbReference>
<evidence type="ECO:0000256" key="6">
    <source>
        <dbReference type="ARBA" id="ARBA00022640"/>
    </source>
</evidence>
<evidence type="ECO:0000259" key="22">
    <source>
        <dbReference type="PROSITE" id="PS51393"/>
    </source>
</evidence>
<comment type="caution">
    <text evidence="23">The sequence shown here is derived from an EMBL/GenBank/DDBJ whole genome shotgun (WGS) entry which is preliminary data.</text>
</comment>
<dbReference type="InterPro" id="IPR027433">
    <property type="entry name" value="Lipoxygenase_dom_3"/>
</dbReference>
<dbReference type="InterPro" id="IPR020833">
    <property type="entry name" value="LipOase_Fe_BS"/>
</dbReference>
<accession>A0A8J5LMS6</accession>
<evidence type="ECO:0000256" key="9">
    <source>
        <dbReference type="ARBA" id="ARBA00022832"/>
    </source>
</evidence>
<dbReference type="InterPro" id="IPR001246">
    <property type="entry name" value="LipOase_plant"/>
</dbReference>
<evidence type="ECO:0000256" key="8">
    <source>
        <dbReference type="ARBA" id="ARBA00022767"/>
    </source>
</evidence>
<dbReference type="GO" id="GO:0016165">
    <property type="term" value="F:linoleate 13S-lipoxygenase activity"/>
    <property type="evidence" value="ECO:0007669"/>
    <property type="project" value="UniProtKB-EC"/>
</dbReference>
<keyword evidence="9" id="KW-0276">Fatty acid metabolism</keyword>
<comment type="catalytic activity">
    <reaction evidence="17">
        <text>(9Z,12Z)-octadecadienoate + O2 = (13S)-hydroperoxy-(9Z,11E)-octadecadienoate</text>
        <dbReference type="Rhea" id="RHEA:22780"/>
        <dbReference type="ChEBI" id="CHEBI:15379"/>
        <dbReference type="ChEBI" id="CHEBI:30245"/>
        <dbReference type="ChEBI" id="CHEBI:57466"/>
        <dbReference type="EC" id="1.13.11.12"/>
    </reaction>
</comment>
<keyword evidence="14" id="KW-0443">Lipid metabolism</keyword>
<dbReference type="GO" id="GO:0034440">
    <property type="term" value="P:lipid oxidation"/>
    <property type="evidence" value="ECO:0007669"/>
    <property type="project" value="InterPro"/>
</dbReference>
<dbReference type="InterPro" id="IPR001024">
    <property type="entry name" value="PLAT/LH2_dom"/>
</dbReference>
<dbReference type="Gene3D" id="4.10.375.10">
    <property type="entry name" value="Lipoxygenase-1, Domain 2"/>
    <property type="match status" value="1"/>
</dbReference>
<evidence type="ECO:0000256" key="18">
    <source>
        <dbReference type="ARBA" id="ARBA00052046"/>
    </source>
</evidence>
<dbReference type="InterPro" id="IPR036392">
    <property type="entry name" value="PLAT/LH2_dom_sf"/>
</dbReference>
<dbReference type="FunFam" id="3.10.450.60:FF:000005">
    <property type="entry name" value="Lipoxygenase"/>
    <property type="match status" value="1"/>
</dbReference>
<keyword evidence="7 20" id="KW-0479">Metal-binding</keyword>
<feature type="domain" description="PLAT" evidence="21">
    <location>
        <begin position="82"/>
        <end position="214"/>
    </location>
</feature>
<protein>
    <recommendedName>
        <fullName evidence="16">linoleate 13S-lipoxygenase</fullName>
        <ecNumber evidence="16">1.13.11.12</ecNumber>
    </recommendedName>
</protein>
<dbReference type="SUPFAM" id="SSF48484">
    <property type="entry name" value="Lipoxigenase"/>
    <property type="match status" value="1"/>
</dbReference>
<evidence type="ECO:0000256" key="1">
    <source>
        <dbReference type="ARBA" id="ARBA00001962"/>
    </source>
</evidence>
<keyword evidence="4" id="KW-0444">Lipid biosynthesis</keyword>
<keyword evidence="11 20" id="KW-0223">Dioxygenase</keyword>
<feature type="domain" description="Lipoxygenase" evidence="22">
    <location>
        <begin position="214"/>
        <end position="887"/>
    </location>
</feature>
<evidence type="ECO:0000256" key="13">
    <source>
        <dbReference type="ARBA" id="ARBA00023004"/>
    </source>
</evidence>
<sequence>MLKQAVLQPSLLCFPLHPSLPGARASSVVAFSQHRQWWSQSRQNNRNNNNKVRCPVAANEYSSPSLLEQPTFVAKSRRPAKTTVTVLLTIGGVFAQTETTRELDDINGMNGQTLQLKLVSADLDHTGSEKKTGAAFAHEAKLGIGSITYEATFSVPANFGKIGAVVVRNELDNELFLKDIVLKIDGDDSAPLLFDCKSWLHSKFDRVFFTSNKSYLPSETPAGLVRLRKQELQILRGYGIGERKKFERIYDYDVYNDLGNPDSNPGLARPVLDRKSEQRSATVYVPRDEGFSEVKQEQSLLKLRSVIHDLLPSVEAGLVDLRMVGFPSFTAIDALFNEGLPLPPQDSTHTCRTIVPRLVKAMTAGAQNILQFELPEMVDRDKFSWFRDEEFARQTLAGFNPLSIQLVTEFPLASKLDPSIYGPPESLITAELIEREIKGVMTVDEALEQKKLFILDYHDLLLPFVHKVRELEDSTLYASRTLFFLTQESTLRPIAIELTRPASSKQPQWRQVFTPCWEATGFWLWRLAKAHVAVHDSVYHQLVSHWLRTHCCVEPYIIAANRQLSQMHPIYRLMHPYFRYTMEINAFARASLINANGIIEQTFSPGKYSLELSSAAYDKLWRFDMEALPADLIRRGMAMEDPEAEHGLRLTIDDYPYAKDGLLIWSAIEQWVADYVGHYYPSPADVAADSELQSWWTEVRTKGHSDKQHEPWWPSLNTQADLVRILTTIIWVASGHHAAVNFGQYHFAGYFPNHPSIARANMPVEDAEEDDLAAFRAKPEAALLRCFPSILQAAQVMAIQDVMSAHSLDEEYLGKDAEAAWTKNPVVYAAFERFNGRLRVIEGIIDARNADPRLKNRCGAGIVPYQLLKLYSGPGVTGMGVPNSISI</sequence>
<evidence type="ECO:0000256" key="16">
    <source>
        <dbReference type="ARBA" id="ARBA00038988"/>
    </source>
</evidence>
<comment type="cofactor">
    <cofactor evidence="1 20">
        <name>Fe cation</name>
        <dbReference type="ChEBI" id="CHEBI:24875"/>
    </cofactor>
</comment>
<dbReference type="SUPFAM" id="SSF49723">
    <property type="entry name" value="Lipase/lipooxygenase domain (PLAT/LH2 domain)"/>
    <property type="match status" value="1"/>
</dbReference>
<evidence type="ECO:0000256" key="15">
    <source>
        <dbReference type="ARBA" id="ARBA00023160"/>
    </source>
</evidence>
<evidence type="ECO:0000256" key="19">
    <source>
        <dbReference type="PROSITE-ProRule" id="PRU00152"/>
    </source>
</evidence>
<dbReference type="Gene3D" id="4.10.372.10">
    <property type="entry name" value="Lipoxygenase-1, Domain 3"/>
    <property type="match status" value="1"/>
</dbReference>
<dbReference type="EMBL" id="JACMSC010000002">
    <property type="protein sequence ID" value="KAG6531880.1"/>
    <property type="molecule type" value="Genomic_DNA"/>
</dbReference>
<dbReference type="FunFam" id="1.20.245.10:FF:000002">
    <property type="entry name" value="Lipoxygenase"/>
    <property type="match status" value="1"/>
</dbReference>
<dbReference type="Gene3D" id="1.20.245.10">
    <property type="entry name" value="Lipoxygenase-1, Domain 5"/>
    <property type="match status" value="1"/>
</dbReference>
<comment type="caution">
    <text evidence="19">Lacks conserved residue(s) required for the propagation of feature annotation.</text>
</comment>
<dbReference type="GO" id="GO:0031408">
    <property type="term" value="P:oxylipin biosynthetic process"/>
    <property type="evidence" value="ECO:0007669"/>
    <property type="project" value="UniProtKB-KW"/>
</dbReference>
<keyword evidence="8" id="KW-0925">Oxylipin biosynthesis</keyword>
<dbReference type="Pfam" id="PF00305">
    <property type="entry name" value="Lipoxygenase"/>
    <property type="match status" value="1"/>
</dbReference>
<dbReference type="PANTHER" id="PTHR11771">
    <property type="entry name" value="LIPOXYGENASE"/>
    <property type="match status" value="1"/>
</dbReference>
<evidence type="ECO:0000256" key="7">
    <source>
        <dbReference type="ARBA" id="ARBA00022723"/>
    </source>
</evidence>
<keyword evidence="24" id="KW-1185">Reference proteome</keyword>
<comment type="similarity">
    <text evidence="3 20">Belongs to the lipoxygenase family.</text>
</comment>
<evidence type="ECO:0000256" key="14">
    <source>
        <dbReference type="ARBA" id="ARBA00023098"/>
    </source>
</evidence>
<keyword evidence="5" id="KW-0150">Chloroplast</keyword>
<evidence type="ECO:0000259" key="21">
    <source>
        <dbReference type="PROSITE" id="PS50095"/>
    </source>
</evidence>
<dbReference type="GO" id="GO:0009507">
    <property type="term" value="C:chloroplast"/>
    <property type="evidence" value="ECO:0007669"/>
    <property type="project" value="UniProtKB-SubCell"/>
</dbReference>
<comment type="catalytic activity">
    <reaction evidence="18">
        <text>(9Z,12Z,15Z)-octadecatrienoate + O2 = (13S)-hydroperoxy-(9Z,11E,15Z)-octadecatrienoate</text>
        <dbReference type="Rhea" id="RHEA:34495"/>
        <dbReference type="ChEBI" id="CHEBI:15379"/>
        <dbReference type="ChEBI" id="CHEBI:32387"/>
        <dbReference type="ChEBI" id="CHEBI:58757"/>
        <dbReference type="EC" id="1.13.11.12"/>
    </reaction>
</comment>
<dbReference type="InterPro" id="IPR013819">
    <property type="entry name" value="LipOase_C"/>
</dbReference>
<organism evidence="23 24">
    <name type="scientific">Zingiber officinale</name>
    <name type="common">Ginger</name>
    <name type="synonym">Amomum zingiber</name>
    <dbReference type="NCBI Taxonomy" id="94328"/>
    <lineage>
        <taxon>Eukaryota</taxon>
        <taxon>Viridiplantae</taxon>
        <taxon>Streptophyta</taxon>
        <taxon>Embryophyta</taxon>
        <taxon>Tracheophyta</taxon>
        <taxon>Spermatophyta</taxon>
        <taxon>Magnoliopsida</taxon>
        <taxon>Liliopsida</taxon>
        <taxon>Zingiberales</taxon>
        <taxon>Zingiberaceae</taxon>
        <taxon>Zingiber</taxon>
    </lineage>
</organism>
<dbReference type="SMART" id="SM00308">
    <property type="entry name" value="LH2"/>
    <property type="match status" value="1"/>
</dbReference>
<evidence type="ECO:0000256" key="2">
    <source>
        <dbReference type="ARBA" id="ARBA00004229"/>
    </source>
</evidence>
<dbReference type="GO" id="GO:0006633">
    <property type="term" value="P:fatty acid biosynthetic process"/>
    <property type="evidence" value="ECO:0007669"/>
    <property type="project" value="UniProtKB-KW"/>
</dbReference>
<keyword evidence="12 20" id="KW-0560">Oxidoreductase</keyword>
<evidence type="ECO:0000256" key="20">
    <source>
        <dbReference type="RuleBase" id="RU003974"/>
    </source>
</evidence>
<reference evidence="23 24" key="1">
    <citation type="submission" date="2020-08" db="EMBL/GenBank/DDBJ databases">
        <title>Plant Genome Project.</title>
        <authorList>
            <person name="Zhang R.-G."/>
        </authorList>
    </citation>
    <scope>NUCLEOTIDE SEQUENCE [LARGE SCALE GENOMIC DNA]</scope>
    <source>
        <tissue evidence="23">Rhizome</tissue>
    </source>
</reference>
<dbReference type="PRINTS" id="PR00087">
    <property type="entry name" value="LIPOXYGENASE"/>
</dbReference>
<dbReference type="Gene3D" id="2.60.60.20">
    <property type="entry name" value="PLAT/LH2 domain"/>
    <property type="match status" value="1"/>
</dbReference>
<proteinExistence type="inferred from homology"/>
<dbReference type="PROSITE" id="PS00711">
    <property type="entry name" value="LIPOXYGENASE_1"/>
    <property type="match status" value="1"/>
</dbReference>
<comment type="subcellular location">
    <subcellularLocation>
        <location evidence="2">Plastid</location>
        <location evidence="2">Chloroplast</location>
    </subcellularLocation>
</comment>
<evidence type="ECO:0000313" key="24">
    <source>
        <dbReference type="Proteomes" id="UP000734854"/>
    </source>
</evidence>
<dbReference type="InterPro" id="IPR036226">
    <property type="entry name" value="LipOase_C_sf"/>
</dbReference>
<dbReference type="PROSITE" id="PS50095">
    <property type="entry name" value="PLAT"/>
    <property type="match status" value="1"/>
</dbReference>